<gene>
    <name evidence="10" type="ORF">TPC1_12120</name>
</gene>
<evidence type="ECO:0000256" key="1">
    <source>
        <dbReference type="ARBA" id="ARBA00004584"/>
    </source>
</evidence>
<reference evidence="10" key="1">
    <citation type="submission" date="2015-07" db="EMBL/GenBank/DDBJ databases">
        <title>Adaptation to a free-living lifestyle via gene acquisitions in the diplomonad Trepomonas sp. PC1.</title>
        <authorList>
            <person name="Xu F."/>
            <person name="Jerlstrom-Hultqvist J."/>
            <person name="Kolisko M."/>
            <person name="Simpson A.G.B."/>
            <person name="Roger A.J."/>
            <person name="Svard S.G."/>
            <person name="Andersson J.O."/>
        </authorList>
    </citation>
    <scope>NUCLEOTIDE SEQUENCE</scope>
    <source>
        <strain evidence="10">PC1</strain>
    </source>
</reference>
<comment type="subcellular location">
    <subcellularLocation>
        <location evidence="1">Chromosome</location>
        <location evidence="1">Centromere</location>
    </subcellularLocation>
</comment>
<dbReference type="EMBL" id="GDID01001591">
    <property type="protein sequence ID" value="JAP95015.1"/>
    <property type="molecule type" value="Transcribed_RNA"/>
</dbReference>
<evidence type="ECO:0000256" key="8">
    <source>
        <dbReference type="ARBA" id="ARBA00023328"/>
    </source>
</evidence>
<evidence type="ECO:0000256" key="5">
    <source>
        <dbReference type="ARBA" id="ARBA00022776"/>
    </source>
</evidence>
<dbReference type="GO" id="GO:0051301">
    <property type="term" value="P:cell division"/>
    <property type="evidence" value="ECO:0007669"/>
    <property type="project" value="UniProtKB-KW"/>
</dbReference>
<organism evidence="10">
    <name type="scientific">Trepomonas sp. PC1</name>
    <dbReference type="NCBI Taxonomy" id="1076344"/>
    <lineage>
        <taxon>Eukaryota</taxon>
        <taxon>Metamonada</taxon>
        <taxon>Diplomonadida</taxon>
        <taxon>Hexamitidae</taxon>
        <taxon>Hexamitinae</taxon>
        <taxon>Trepomonas</taxon>
    </lineage>
</organism>
<keyword evidence="8" id="KW-0137">Centromere</keyword>
<evidence type="ECO:0000256" key="3">
    <source>
        <dbReference type="ARBA" id="ARBA00022454"/>
    </source>
</evidence>
<evidence type="ECO:0000256" key="6">
    <source>
        <dbReference type="ARBA" id="ARBA00023054"/>
    </source>
</evidence>
<keyword evidence="3" id="KW-0158">Chromosome</keyword>
<evidence type="ECO:0000313" key="10">
    <source>
        <dbReference type="EMBL" id="JAP95015.1"/>
    </source>
</evidence>
<evidence type="ECO:0000256" key="2">
    <source>
        <dbReference type="ARBA" id="ARBA00005498"/>
    </source>
</evidence>
<comment type="similarity">
    <text evidence="2">Belongs to the NUF2 family.</text>
</comment>
<keyword evidence="6" id="KW-0175">Coiled coil</keyword>
<dbReference type="Pfam" id="PF03800">
    <property type="entry name" value="Nuf2"/>
    <property type="match status" value="1"/>
</dbReference>
<sequence length="144" mass="17135">LEIKVHLQDLKAPTTEKVRNIFSSFYDELNLDDPHKIIMEKQDALNQIFRCSIQETHNQSLPTITFFIQMKQIFSMCGVQDFTITDITLPQRQRLRVQLSALFNYLKFKEMVLELLSSQIEANKQDYDNQKIFSQRYEQKKLDL</sequence>
<dbReference type="AlphaFoldDB" id="A0A146KHB4"/>
<proteinExistence type="inferred from homology"/>
<dbReference type="GO" id="GO:0031262">
    <property type="term" value="C:Ndc80 complex"/>
    <property type="evidence" value="ECO:0007669"/>
    <property type="project" value="InterPro"/>
</dbReference>
<accession>A0A146KHB4</accession>
<dbReference type="InterPro" id="IPR038275">
    <property type="entry name" value="Nuf2_N_sf"/>
</dbReference>
<keyword evidence="4" id="KW-0132">Cell division</keyword>
<keyword evidence="7" id="KW-0131">Cell cycle</keyword>
<evidence type="ECO:0000259" key="9">
    <source>
        <dbReference type="Pfam" id="PF03800"/>
    </source>
</evidence>
<dbReference type="Gene3D" id="1.10.418.60">
    <property type="entry name" value="Ncd80 complex, Nuf2 subunit"/>
    <property type="match status" value="1"/>
</dbReference>
<feature type="non-terminal residue" evidence="10">
    <location>
        <position position="1"/>
    </location>
</feature>
<protein>
    <submittedName>
        <fullName evidence="10">Kinetochore protein nuf2</fullName>
    </submittedName>
</protein>
<evidence type="ECO:0000256" key="4">
    <source>
        <dbReference type="ARBA" id="ARBA00022618"/>
    </source>
</evidence>
<keyword evidence="5" id="KW-0498">Mitosis</keyword>
<dbReference type="InterPro" id="IPR005549">
    <property type="entry name" value="Kinetochore_Nuf2_N"/>
</dbReference>
<feature type="non-terminal residue" evidence="10">
    <location>
        <position position="144"/>
    </location>
</feature>
<evidence type="ECO:0000256" key="7">
    <source>
        <dbReference type="ARBA" id="ARBA00023306"/>
    </source>
</evidence>
<feature type="domain" description="Kinetochore protein Nuf2 N-terminal" evidence="9">
    <location>
        <begin position="2"/>
        <end position="121"/>
    </location>
</feature>
<name>A0A146KHB4_9EUKA</name>